<evidence type="ECO:0000313" key="4">
    <source>
        <dbReference type="Proteomes" id="UP001642409"/>
    </source>
</evidence>
<reference evidence="2" key="1">
    <citation type="submission" date="2023-06" db="EMBL/GenBank/DDBJ databases">
        <authorList>
            <person name="Kurt Z."/>
        </authorList>
    </citation>
    <scope>NUCLEOTIDE SEQUENCE</scope>
</reference>
<dbReference type="GO" id="GO:0004674">
    <property type="term" value="F:protein serine/threonine kinase activity"/>
    <property type="evidence" value="ECO:0007669"/>
    <property type="project" value="TreeGrafter"/>
</dbReference>
<evidence type="ECO:0000313" key="2">
    <source>
        <dbReference type="EMBL" id="CAI9921724.1"/>
    </source>
</evidence>
<dbReference type="SUPFAM" id="SSF56112">
    <property type="entry name" value="Protein kinase-like (PK-like)"/>
    <property type="match status" value="2"/>
</dbReference>
<proteinExistence type="predicted"/>
<dbReference type="PROSITE" id="PS00108">
    <property type="entry name" value="PROTEIN_KINASE_ST"/>
    <property type="match status" value="1"/>
</dbReference>
<reference evidence="3 4" key="2">
    <citation type="submission" date="2024-07" db="EMBL/GenBank/DDBJ databases">
        <authorList>
            <person name="Akdeniz Z."/>
        </authorList>
    </citation>
    <scope>NUCLEOTIDE SEQUENCE [LARGE SCALE GENOMIC DNA]</scope>
</reference>
<evidence type="ECO:0000313" key="3">
    <source>
        <dbReference type="EMBL" id="CAL6093728.1"/>
    </source>
</evidence>
<dbReference type="InterPro" id="IPR011009">
    <property type="entry name" value="Kinase-like_dom_sf"/>
</dbReference>
<dbReference type="Pfam" id="PF00069">
    <property type="entry name" value="Pkinase"/>
    <property type="match status" value="1"/>
</dbReference>
<accession>A0AA86NKJ9</accession>
<dbReference type="PROSITE" id="PS50011">
    <property type="entry name" value="PROTEIN_KINASE_DOM"/>
    <property type="match status" value="1"/>
</dbReference>
<protein>
    <submittedName>
        <fullName evidence="3">Kinase</fullName>
    </submittedName>
    <submittedName>
        <fullName evidence="2">NEK</fullName>
    </submittedName>
</protein>
<dbReference type="SMART" id="SM00220">
    <property type="entry name" value="S_TKc"/>
    <property type="match status" value="1"/>
</dbReference>
<feature type="domain" description="Protein kinase" evidence="1">
    <location>
        <begin position="263"/>
        <end position="508"/>
    </location>
</feature>
<dbReference type="InterPro" id="IPR053235">
    <property type="entry name" value="Ser_Thr_kinase"/>
</dbReference>
<dbReference type="GO" id="GO:0005737">
    <property type="term" value="C:cytoplasm"/>
    <property type="evidence" value="ECO:0007669"/>
    <property type="project" value="TreeGrafter"/>
</dbReference>
<keyword evidence="3" id="KW-0418">Kinase</keyword>
<dbReference type="PANTHER" id="PTHR24361:SF613">
    <property type="entry name" value="NUCLEAR RECEPTOR-BINDING PROTEIN-RELATED"/>
    <property type="match status" value="1"/>
</dbReference>
<dbReference type="InterPro" id="IPR000719">
    <property type="entry name" value="Prot_kinase_dom"/>
</dbReference>
<dbReference type="EMBL" id="CAXDID020000460">
    <property type="protein sequence ID" value="CAL6093728.1"/>
    <property type="molecule type" value="Genomic_DNA"/>
</dbReference>
<dbReference type="Proteomes" id="UP001642409">
    <property type="component" value="Unassembled WGS sequence"/>
</dbReference>
<evidence type="ECO:0000259" key="1">
    <source>
        <dbReference type="PROSITE" id="PS50011"/>
    </source>
</evidence>
<gene>
    <name evidence="3" type="ORF">HINF_LOCUS67130</name>
    <name evidence="2" type="ORF">HINF_LOCUS9369</name>
</gene>
<comment type="caution">
    <text evidence="2">The sequence shown here is derived from an EMBL/GenBank/DDBJ whole genome shotgun (WGS) entry which is preliminary data.</text>
</comment>
<dbReference type="AlphaFoldDB" id="A0AA86NKJ9"/>
<dbReference type="EMBL" id="CATOUU010000232">
    <property type="protein sequence ID" value="CAI9921724.1"/>
    <property type="molecule type" value="Genomic_DNA"/>
</dbReference>
<sequence>MDNIKLITKSASLHNVYEIYDGVEQVNKVPVLTYIIFNAFDLTIKRLIDVDSKYIFKPIRNCYVGQDYYLVYEKPQLQTLTEFSFDNPINEELAWNIMRQMTLVVNAFKQKALVLNLIDPDCIYIDKDYNLKFLSIQAVTDADDKIKLSYLNINDQFDITYPHQVDVQQLGLMMIQLMLNNKLKQKQLFKTLPRFIDVEHYITELKQLNYSDQLLVLLESTLITPAQHRIHPEILLQHPIMFTQEKKNAIINFENHQFKLEEFRFEKNLGEGSFGSCDLAIFLPTGEPVVIKSTMYRQSQDIECEILSKLFHPAIVSFYGSFEQNRMYYMILQFCEQGDLFGYITSGKQLDQEMTWKWLSQMASSLYYLHENSLVHRDIKPQNILISKNMLMLADFGVSKFTKKETDTVVGTPLYFSPEQYFSHPYCFASDVFAMGLVFINIVLKCHPFKNSKADIDRFFNQLSQNQNCDNFCNKIKDLEMRDIIKRMLRLKPEERITAEQICLSPTIMQYIKQQDMPGPRVCSFFINQRVVKTNSQLPTVFRQVQKCFNEANQRFQQFKTQLGKYYDMATQLMPKYVFALFQKINADENSLYIQYYCQQVCLEQISKTCKFKQNKQIFEIISETLIVKICPIISEFTQDQKVVVPTLYITPAVLLSNMQSIEQDDATIVCSNMIVQDKDSITVQIKSNNVVFMFQKLFGPGLKLVNKKFRGKIQLIGSEQRNSINIDSPHKEIKSIEEYTQSNNLDQELFIKLVFFCFSEKFSRNVFEGQKNVWE</sequence>
<dbReference type="InterPro" id="IPR008271">
    <property type="entry name" value="Ser/Thr_kinase_AS"/>
</dbReference>
<keyword evidence="4" id="KW-1185">Reference proteome</keyword>
<dbReference type="Gene3D" id="1.10.510.10">
    <property type="entry name" value="Transferase(Phosphotransferase) domain 1"/>
    <property type="match status" value="2"/>
</dbReference>
<keyword evidence="3" id="KW-0808">Transferase</keyword>
<dbReference type="PANTHER" id="PTHR24361">
    <property type="entry name" value="MITOGEN-ACTIVATED KINASE KINASE KINASE"/>
    <property type="match status" value="1"/>
</dbReference>
<name>A0AA86NKJ9_9EUKA</name>
<organism evidence="2">
    <name type="scientific">Hexamita inflata</name>
    <dbReference type="NCBI Taxonomy" id="28002"/>
    <lineage>
        <taxon>Eukaryota</taxon>
        <taxon>Metamonada</taxon>
        <taxon>Diplomonadida</taxon>
        <taxon>Hexamitidae</taxon>
        <taxon>Hexamitinae</taxon>
        <taxon>Hexamita</taxon>
    </lineage>
</organism>
<dbReference type="GO" id="GO:0005524">
    <property type="term" value="F:ATP binding"/>
    <property type="evidence" value="ECO:0007669"/>
    <property type="project" value="InterPro"/>
</dbReference>